<dbReference type="InterPro" id="IPR020841">
    <property type="entry name" value="PKS_Beta-ketoAc_synthase_dom"/>
</dbReference>
<evidence type="ECO:0000313" key="13">
    <source>
        <dbReference type="Proteomes" id="UP000183376"/>
    </source>
</evidence>
<dbReference type="Gene3D" id="3.40.47.10">
    <property type="match status" value="2"/>
</dbReference>
<dbReference type="InterPro" id="IPR014031">
    <property type="entry name" value="Ketoacyl_synth_C"/>
</dbReference>
<feature type="domain" description="Ketosynthase family 3 (KS3)" evidence="11">
    <location>
        <begin position="1509"/>
        <end position="1934"/>
    </location>
</feature>
<dbReference type="InterPro" id="IPR014043">
    <property type="entry name" value="Acyl_transferase_dom"/>
</dbReference>
<dbReference type="PROSITE" id="PS50075">
    <property type="entry name" value="CARRIER"/>
    <property type="match status" value="2"/>
</dbReference>
<dbReference type="NCBIfam" id="NF045894">
    <property type="entry name" value="PKS_plus_SDR"/>
    <property type="match status" value="1"/>
</dbReference>
<dbReference type="GO" id="GO:0005886">
    <property type="term" value="C:plasma membrane"/>
    <property type="evidence" value="ECO:0007669"/>
    <property type="project" value="TreeGrafter"/>
</dbReference>
<dbReference type="InterPro" id="IPR050091">
    <property type="entry name" value="PKS_NRPS_Biosynth_Enz"/>
</dbReference>
<dbReference type="InterPro" id="IPR032821">
    <property type="entry name" value="PKS_assoc"/>
</dbReference>
<evidence type="ECO:0000256" key="3">
    <source>
        <dbReference type="ARBA" id="ARBA00022553"/>
    </source>
</evidence>
<feature type="domain" description="Ketosynthase family 3 (KS3)" evidence="11">
    <location>
        <begin position="33"/>
        <end position="458"/>
    </location>
</feature>
<feature type="region of interest" description="Disordered" evidence="9">
    <location>
        <begin position="2730"/>
        <end position="2763"/>
    </location>
</feature>
<dbReference type="PANTHER" id="PTHR43775">
    <property type="entry name" value="FATTY ACID SYNTHASE"/>
    <property type="match status" value="1"/>
</dbReference>
<gene>
    <name evidence="12" type="ORF">SAMN04489726_0599</name>
</gene>
<dbReference type="InterPro" id="IPR018201">
    <property type="entry name" value="Ketoacyl_synth_AS"/>
</dbReference>
<dbReference type="SUPFAM" id="SSF52151">
    <property type="entry name" value="FabD/lysophospholipase-like"/>
    <property type="match status" value="1"/>
</dbReference>
<evidence type="ECO:0000256" key="9">
    <source>
        <dbReference type="SAM" id="MobiDB-lite"/>
    </source>
</evidence>
<keyword evidence="6" id="KW-0045">Antibiotic biosynthesis</keyword>
<dbReference type="Proteomes" id="UP000183376">
    <property type="component" value="Chromosome I"/>
</dbReference>
<dbReference type="InterPro" id="IPR016036">
    <property type="entry name" value="Malonyl_transacylase_ACP-bd"/>
</dbReference>
<dbReference type="Gene3D" id="3.40.50.720">
    <property type="entry name" value="NAD(P)-binding Rossmann-like Domain"/>
    <property type="match status" value="2"/>
</dbReference>
<dbReference type="PROSITE" id="PS00606">
    <property type="entry name" value="KS3_1"/>
    <property type="match status" value="2"/>
</dbReference>
<dbReference type="SUPFAM" id="SSF51735">
    <property type="entry name" value="NAD(P)-binding Rossmann-fold domains"/>
    <property type="match status" value="4"/>
</dbReference>
<keyword evidence="5" id="KW-0677">Repeat</keyword>
<evidence type="ECO:0000256" key="1">
    <source>
        <dbReference type="ARBA" id="ARBA00001957"/>
    </source>
</evidence>
<keyword evidence="8" id="KW-0012">Acyltransferase</keyword>
<dbReference type="Pfam" id="PF08659">
    <property type="entry name" value="KR"/>
    <property type="match status" value="2"/>
</dbReference>
<dbReference type="InterPro" id="IPR001227">
    <property type="entry name" value="Ac_transferase_dom_sf"/>
</dbReference>
<dbReference type="InterPro" id="IPR015083">
    <property type="entry name" value="NorB/c/GfsB-D-like_docking"/>
</dbReference>
<evidence type="ECO:0000256" key="5">
    <source>
        <dbReference type="ARBA" id="ARBA00022737"/>
    </source>
</evidence>
<accession>A0A1G9RPJ9</accession>
<dbReference type="Pfam" id="PF02801">
    <property type="entry name" value="Ketoacyl-synt_C"/>
    <property type="match status" value="2"/>
</dbReference>
<dbReference type="Pfam" id="PF00109">
    <property type="entry name" value="ketoacyl-synt"/>
    <property type="match status" value="2"/>
</dbReference>
<dbReference type="GO" id="GO:0005737">
    <property type="term" value="C:cytoplasm"/>
    <property type="evidence" value="ECO:0007669"/>
    <property type="project" value="TreeGrafter"/>
</dbReference>
<dbReference type="PROSITE" id="PS52004">
    <property type="entry name" value="KS3_2"/>
    <property type="match status" value="2"/>
</dbReference>
<dbReference type="InterPro" id="IPR014030">
    <property type="entry name" value="Ketoacyl_synth_N"/>
</dbReference>
<dbReference type="Gene3D" id="3.40.50.1820">
    <property type="entry name" value="alpha/beta hydrolase"/>
    <property type="match status" value="1"/>
</dbReference>
<dbReference type="SMART" id="SM00822">
    <property type="entry name" value="PKS_KR"/>
    <property type="match status" value="2"/>
</dbReference>
<dbReference type="PANTHER" id="PTHR43775:SF51">
    <property type="entry name" value="INACTIVE PHENOLPHTHIOCEROL SYNTHESIS POLYKETIDE SYNTHASE TYPE I PKS1-RELATED"/>
    <property type="match status" value="1"/>
</dbReference>
<dbReference type="InterPro" id="IPR016035">
    <property type="entry name" value="Acyl_Trfase/lysoPLipase"/>
</dbReference>
<feature type="domain" description="Carrier" evidence="10">
    <location>
        <begin position="1416"/>
        <end position="1491"/>
    </location>
</feature>
<dbReference type="Pfam" id="PF18369">
    <property type="entry name" value="PKS_DE"/>
    <property type="match status" value="1"/>
</dbReference>
<dbReference type="Pfam" id="PF00698">
    <property type="entry name" value="Acyl_transf_1"/>
    <property type="match status" value="1"/>
</dbReference>
<evidence type="ECO:0000313" key="12">
    <source>
        <dbReference type="EMBL" id="SDM25186.1"/>
    </source>
</evidence>
<dbReference type="CDD" id="cd08952">
    <property type="entry name" value="KR_1_SDR_x"/>
    <property type="match status" value="1"/>
</dbReference>
<dbReference type="SMART" id="SM01294">
    <property type="entry name" value="PKS_PP_betabranch"/>
    <property type="match status" value="1"/>
</dbReference>
<dbReference type="InterPro" id="IPR057326">
    <property type="entry name" value="KR_dom"/>
</dbReference>
<evidence type="ECO:0000256" key="2">
    <source>
        <dbReference type="ARBA" id="ARBA00022450"/>
    </source>
</evidence>
<dbReference type="GO" id="GO:0071770">
    <property type="term" value="P:DIM/DIP cell wall layer assembly"/>
    <property type="evidence" value="ECO:0007669"/>
    <property type="project" value="TreeGrafter"/>
</dbReference>
<dbReference type="RefSeq" id="WP_030432260.1">
    <property type="nucleotide sequence ID" value="NZ_JOEF01000025.1"/>
</dbReference>
<keyword evidence="4 12" id="KW-0808">Transferase</keyword>
<sequence>MATEEQYLEYLKRLTTDLRETKRRLHEVQERDFEPIAIVGMSCRFPGEVRSPEDLWRLVADGTDAVTGFPADRDWGAEVYNPDPEVPHTSYSREGGFLHDAADFDPEFFGMSPREALAADPQQRLLLEVSWEAIERAGIDPASLKGSSTGVFAGVIYNDYASRLPVPPPEFEGYLGTGSLGSVASGRVAYTFGLEGPAVSIDTACSSSLVAVHLAANALRSGECSLALAGGVTLMATPSPFIEFSRQRGLSPSGRCKAFSDTADGTGWGEGVGMLLLEKLSDAQRNGHKILAVVRGSATNQDGASSGLTAPNGPAQQRVVRAALSNARLAPGDIDAVEAHGTGTPLGDPIEAQALIATYGKGRPAETPLWLGSLKSNIGHTQAAAGVAGIIKMVEAIRHGVLPKTLHITEPSSQVDWSAGAVSLLTEARPWPEVDRPRRAAVSSFGVSGTNAHLILEQAPEVEEPEPEVVGSLPIVPLVLSSRSARALKAQAEQLKSFMDSNDQLSNVDIAFSLATTRAALEHRAAVVAAGREELLAGLTALAQGTATTDVVQDQIRDGKTAFLFTGQGSQRLGMGRGLHEAFPAFAAAYDEVRALLPAEVATQEELNQTGNAQPALFALEVALYRLVESWGIKPDFVAGHSIGEIAAAHVAGVFSLEDAARLVEARGRLMQALPTGGAMIAIQATEAEVLPHLTDRVGIAAVNSPTSVVISGDEAQAEAVAEQFKDRKTKRLAVSHAFHSVLMDGMLDEFREVAESITYSAPSIEMVAGGAITTADYWVNHVRDAVRFADGIKTLDSHGVTTYIEIGPDGVLSAMGAENVDGTFISVLRKDRDEAHTATLAAAHAHARGIRVDWPAIFAGTGAKRVDLPTYAFQRKRYWLAPEATEAPAASPEEKRFWDAVDSGDLESLAAELAVADANGQASLSAILPTLANWRRSRQQMSVVDGWRYRVTWKPVSGNGSSVAGRWLLVVPATQQDHPWVAGATEALTAAGATVEAVTVEEVGGTARGVLSLLGLDESTAIESTIALLQKEVDAPIWAVTQGAVAANDKETVTAPLQSQLWGLGRVAAIEQPQRWGGLIDLPAEVGERAKQLLAAALGGVSNEDQLAVRPSGLVARRFTEAGAAVPKRTWRPGGAVLITGGTGGIGGKVALHLARNGAKHLVLVSRSGEAADGVADLVSELTELGARVTVRACDVADFDSLSALFDELGEMPTSIIHGAGVLRLEQISTMTAEGFAEVARSKVDGTLNLHRLTEGADLDAFVMFSSIGGVLGNGGQAAYGAANTFLDAFAEYRRSQGLTATAVSWGRWGEVGMSVGEEIDAFLTELGVPAMAPELAVAALQQAMDSDETAVTVTDIDWRTFALTFTAMRPAPLIGDLPAVLAIAEEEAARARETAEAGVWRERLSGLAEAERDRVLLELVRTFAAQVLGHGGIDDILPDEPFTKLGFDSLTAVELRGRLNAETGLVLPPTLVFDHPTPAALATHLLASLSGVESEVVPVVTTQVAGDEPIAITGIACRFAGGSNTPEQYWDMLAEGADVIREVPEDRWDASKFYDPDRTAPGKAYTQAGGFIDDIAGWDAPFFGLSAQEAHRLDPQFRLLMELVWEAIEDAGITAEELRGSRTGVFAGLIDSLQYTYRQLEVDGAACSDDPYFSLGSSLSAAAGRIAYHLDLRGPCLTVDTACSSSLVAMHLAVQSLQRGECDIAIVGATSGILSPETFVQACKMSMLAVDGKTKTFDASADGYVVGEGGGAVILRRASSVRAGDRPRALIKATATNQDGQSNGLTAPNRAAQLAVIKAAQAAAGVTPDRISFVEAHGSGTPLGDSIEFSVLREVFEDRPADNPLYVGAVKSNVGHTLAAAGMAGLIKTVLALQHNEMPGNLNLVQPNDVVTIDGTVRPVQGLTPFAGDGPVLAGVSSFGWSGTNAHFILEQVAAEDPLAGSSVTTDEAKSASTEAPQLITVSAKSHGAFRDAVTALADHLEANPALDLADVAYTTQVRRTSHPLRGFVVAQDIADAVAQLRAGLTPVDAPTTKTHAGGDVSPELAERLRAWGVELVENPDVVVDEGYDFLVLLGKLWQHGVKVDFAAGHSPERSPVSLPGYRFQRIRYWPDYDTRPEPVVVPEARTEGKPGMFSHTPIWRRQDAKTALADAAPTTVIVLADRTHVGDQIADLAKAAGHEVRIVEPGEDHRKVLDGIADRADTPLRIIHAFGVHKGLPEPETAVENGFYSLMELVQALGSVVPNRAVNLVAAGVDTFDVIGEDAGNPLAAVVFGAVGAIDHEYPLVYPRYVDVESTTEPATIAAQLLRESDLLAAEITAQGSEAGTAWAPVAWRRGRRWLRDFEVTPLSEVDDSIAWRQGGTYLITGGTGGLGLMLARRLAGLGTKLALVGRSKLPEQARWNAWIEAHGPDDKTSKTLLELKDLVALGAEVLPISADISDPVQVKAMLRTAREHFGELHGVVHAAGVAGKGLLQTKSREQAAEVLAPKVKGTLALAEELRAEPVELLVLYSSAVTVIGAVGEYDYAAANAFLDAFAAAESVTASTAKHVVSVAWGAWLYDNWSNDALSGSPELQKAVRDYRAKYGIRDTDGVDELTRIVASGAPQVLVLTRPLPEAVRTFAEVNSMDAVADGVGVVPAAERYPRPDLRVAYLAPRDEVENRIAVVWQECLGLEQVGVHDPFFELGGTSLVGLVVIARLSKEFSVELAAASLFEKPTVAQFAELLREQAAPGGADSPAKVLKGSAARGERRRMARGRRSGKR</sequence>
<dbReference type="InterPro" id="IPR016039">
    <property type="entry name" value="Thiolase-like"/>
</dbReference>
<dbReference type="SMART" id="SM00823">
    <property type="entry name" value="PKS_PP"/>
    <property type="match status" value="2"/>
</dbReference>
<dbReference type="SMART" id="SM00827">
    <property type="entry name" value="PKS_AT"/>
    <property type="match status" value="1"/>
</dbReference>
<dbReference type="GO" id="GO:0033068">
    <property type="term" value="P:macrolide biosynthetic process"/>
    <property type="evidence" value="ECO:0007669"/>
    <property type="project" value="UniProtKB-ARBA"/>
</dbReference>
<dbReference type="PROSITE" id="PS00012">
    <property type="entry name" value="PHOSPHOPANTETHEINE"/>
    <property type="match status" value="1"/>
</dbReference>
<keyword evidence="2" id="KW-0596">Phosphopantetheine</keyword>
<dbReference type="Pfam" id="PF22621">
    <property type="entry name" value="CurL-like_PKS_C"/>
    <property type="match status" value="1"/>
</dbReference>
<dbReference type="STRING" id="211114.SAMN04489726_0599"/>
<dbReference type="InterPro" id="IPR013968">
    <property type="entry name" value="PKS_KR"/>
</dbReference>
<dbReference type="Gene3D" id="3.40.366.10">
    <property type="entry name" value="Malonyl-Coenzyme A Acyl Carrier Protein, domain 2"/>
    <property type="match status" value="1"/>
</dbReference>
<evidence type="ECO:0000256" key="8">
    <source>
        <dbReference type="ARBA" id="ARBA00023315"/>
    </source>
</evidence>
<dbReference type="SUPFAM" id="SSF55048">
    <property type="entry name" value="Probable ACP-binding domain of malonyl-CoA ACP transacylase"/>
    <property type="match status" value="1"/>
</dbReference>
<dbReference type="SUPFAM" id="SSF53901">
    <property type="entry name" value="Thiolase-like"/>
    <property type="match status" value="2"/>
</dbReference>
<dbReference type="GO" id="GO:0031177">
    <property type="term" value="F:phosphopantetheine binding"/>
    <property type="evidence" value="ECO:0007669"/>
    <property type="project" value="InterPro"/>
</dbReference>
<dbReference type="Pfam" id="PF00550">
    <property type="entry name" value="PP-binding"/>
    <property type="match status" value="2"/>
</dbReference>
<evidence type="ECO:0000256" key="6">
    <source>
        <dbReference type="ARBA" id="ARBA00023194"/>
    </source>
</evidence>
<evidence type="ECO:0000256" key="7">
    <source>
        <dbReference type="ARBA" id="ARBA00023268"/>
    </source>
</evidence>
<dbReference type="GO" id="GO:0004312">
    <property type="term" value="F:fatty acid synthase activity"/>
    <property type="evidence" value="ECO:0007669"/>
    <property type="project" value="TreeGrafter"/>
</dbReference>
<dbReference type="SUPFAM" id="SSF47336">
    <property type="entry name" value="ACP-like"/>
    <property type="match status" value="2"/>
</dbReference>
<dbReference type="InterPro" id="IPR041618">
    <property type="entry name" value="PKS_DE"/>
</dbReference>
<dbReference type="CDD" id="cd08953">
    <property type="entry name" value="KR_2_SDR_x"/>
    <property type="match status" value="1"/>
</dbReference>
<dbReference type="GO" id="GO:0004315">
    <property type="term" value="F:3-oxoacyl-[acyl-carrier-protein] synthase activity"/>
    <property type="evidence" value="ECO:0007669"/>
    <property type="project" value="InterPro"/>
</dbReference>
<dbReference type="InterPro" id="IPR006162">
    <property type="entry name" value="Ppantetheine_attach_site"/>
</dbReference>
<dbReference type="Gene3D" id="3.30.70.3290">
    <property type="match status" value="2"/>
</dbReference>
<keyword evidence="7" id="KW-0511">Multifunctional enzyme</keyword>
<dbReference type="GO" id="GO:0006633">
    <property type="term" value="P:fatty acid biosynthetic process"/>
    <property type="evidence" value="ECO:0007669"/>
    <property type="project" value="InterPro"/>
</dbReference>
<organism evidence="12 13">
    <name type="scientific">Allokutzneria albata</name>
    <name type="common">Kibdelosporangium albatum</name>
    <dbReference type="NCBI Taxonomy" id="211114"/>
    <lineage>
        <taxon>Bacteria</taxon>
        <taxon>Bacillati</taxon>
        <taxon>Actinomycetota</taxon>
        <taxon>Actinomycetes</taxon>
        <taxon>Pseudonocardiales</taxon>
        <taxon>Pseudonocardiaceae</taxon>
        <taxon>Allokutzneria</taxon>
    </lineage>
</organism>
<dbReference type="SMART" id="SM00825">
    <property type="entry name" value="PKS_KS"/>
    <property type="match status" value="2"/>
</dbReference>
<dbReference type="eggNOG" id="COG3321">
    <property type="taxonomic scope" value="Bacteria"/>
</dbReference>
<dbReference type="FunFam" id="1.10.1200.10:FF:000007">
    <property type="entry name" value="Probable polyketide synthase pks17"/>
    <property type="match status" value="1"/>
</dbReference>
<protein>
    <submittedName>
        <fullName evidence="12">Acyl transferase domain-containing protein</fullName>
    </submittedName>
</protein>
<dbReference type="CDD" id="cd00833">
    <property type="entry name" value="PKS"/>
    <property type="match status" value="2"/>
</dbReference>
<dbReference type="EMBL" id="LT629701">
    <property type="protein sequence ID" value="SDM25186.1"/>
    <property type="molecule type" value="Genomic_DNA"/>
</dbReference>
<keyword evidence="13" id="KW-1185">Reference proteome</keyword>
<dbReference type="InterPro" id="IPR036291">
    <property type="entry name" value="NAD(P)-bd_dom_sf"/>
</dbReference>
<dbReference type="InterPro" id="IPR009081">
    <property type="entry name" value="PP-bd_ACP"/>
</dbReference>
<proteinExistence type="predicted"/>
<reference evidence="12 13" key="1">
    <citation type="submission" date="2016-10" db="EMBL/GenBank/DDBJ databases">
        <authorList>
            <person name="de Groot N.N."/>
        </authorList>
    </citation>
    <scope>NUCLEOTIDE SEQUENCE [LARGE SCALE GENOMIC DNA]</scope>
    <source>
        <strain evidence="12 13">DSM 44149</strain>
    </source>
</reference>
<keyword evidence="3" id="KW-0597">Phosphoprotein</keyword>
<name>A0A1G9RPJ9_ALLAB</name>
<dbReference type="OrthoDB" id="9778690at2"/>
<dbReference type="Pfam" id="PF08990">
    <property type="entry name" value="Docking"/>
    <property type="match status" value="1"/>
</dbReference>
<evidence type="ECO:0000256" key="4">
    <source>
        <dbReference type="ARBA" id="ARBA00022679"/>
    </source>
</evidence>
<evidence type="ECO:0000259" key="10">
    <source>
        <dbReference type="PROSITE" id="PS50075"/>
    </source>
</evidence>
<dbReference type="InterPro" id="IPR020806">
    <property type="entry name" value="PKS_PP-bd"/>
</dbReference>
<dbReference type="InterPro" id="IPR029058">
    <property type="entry name" value="AB_hydrolase_fold"/>
</dbReference>
<dbReference type="Pfam" id="PF16197">
    <property type="entry name" value="KAsynt_C_assoc"/>
    <property type="match status" value="1"/>
</dbReference>
<dbReference type="FunFam" id="3.40.47.10:FF:000019">
    <property type="entry name" value="Polyketide synthase type I"/>
    <property type="match status" value="1"/>
</dbReference>
<dbReference type="InterPro" id="IPR036736">
    <property type="entry name" value="ACP-like_sf"/>
</dbReference>
<feature type="domain" description="Carrier" evidence="10">
    <location>
        <begin position="2655"/>
        <end position="2730"/>
    </location>
</feature>
<dbReference type="Gene3D" id="1.10.1200.10">
    <property type="entry name" value="ACP-like"/>
    <property type="match status" value="1"/>
</dbReference>
<dbReference type="FunFam" id="1.10.1200.10:FF:000016">
    <property type="entry name" value="Non-ribosomal peptide synthase"/>
    <property type="match status" value="1"/>
</dbReference>
<feature type="compositionally biased region" description="Basic residues" evidence="9">
    <location>
        <begin position="2750"/>
        <end position="2763"/>
    </location>
</feature>
<comment type="cofactor">
    <cofactor evidence="1">
        <name>pantetheine 4'-phosphate</name>
        <dbReference type="ChEBI" id="CHEBI:47942"/>
    </cofactor>
</comment>
<evidence type="ECO:0000259" key="11">
    <source>
        <dbReference type="PROSITE" id="PS52004"/>
    </source>
</evidence>